<sequence>MNATRAHLNFLGSYIEVWDYYKLLKPPEDTNAHHPVLWMGGQPGKQASRPRSSRYKQCPSIADRTVLYRKDLEHYEWITTGALDPDLIDADGYTSNSKRVQYLQVKIEHDLVDNTYKLPTPPTTIVTTTETRNFSDFEREGGSTALPPNDCGDEDIDDEVQAAEGDSDS</sequence>
<comment type="caution">
    <text evidence="2">The sequence shown here is derived from an EMBL/GenBank/DDBJ whole genome shotgun (WGS) entry which is preliminary data.</text>
</comment>
<gene>
    <name evidence="2" type="ORF">Pfra01_000380300</name>
</gene>
<evidence type="ECO:0000313" key="2">
    <source>
        <dbReference type="EMBL" id="GMF23672.1"/>
    </source>
</evidence>
<proteinExistence type="predicted"/>
<protein>
    <submittedName>
        <fullName evidence="2">Unnamed protein product</fullName>
    </submittedName>
</protein>
<evidence type="ECO:0000256" key="1">
    <source>
        <dbReference type="SAM" id="MobiDB-lite"/>
    </source>
</evidence>
<evidence type="ECO:0000313" key="3">
    <source>
        <dbReference type="Proteomes" id="UP001165121"/>
    </source>
</evidence>
<reference evidence="2" key="1">
    <citation type="submission" date="2023-04" db="EMBL/GenBank/DDBJ databases">
        <title>Phytophthora fragariaefolia NBRC 109709.</title>
        <authorList>
            <person name="Ichikawa N."/>
            <person name="Sato H."/>
            <person name="Tonouchi N."/>
        </authorList>
    </citation>
    <scope>NUCLEOTIDE SEQUENCE</scope>
    <source>
        <strain evidence="2">NBRC 109709</strain>
    </source>
</reference>
<dbReference type="EMBL" id="BSXT01000292">
    <property type="protein sequence ID" value="GMF23672.1"/>
    <property type="molecule type" value="Genomic_DNA"/>
</dbReference>
<name>A0A9W6U0L9_9STRA</name>
<organism evidence="2 3">
    <name type="scientific">Phytophthora fragariaefolia</name>
    <dbReference type="NCBI Taxonomy" id="1490495"/>
    <lineage>
        <taxon>Eukaryota</taxon>
        <taxon>Sar</taxon>
        <taxon>Stramenopiles</taxon>
        <taxon>Oomycota</taxon>
        <taxon>Peronosporomycetes</taxon>
        <taxon>Peronosporales</taxon>
        <taxon>Peronosporaceae</taxon>
        <taxon>Phytophthora</taxon>
    </lineage>
</organism>
<feature type="region of interest" description="Disordered" evidence="1">
    <location>
        <begin position="130"/>
        <end position="169"/>
    </location>
</feature>
<dbReference type="Proteomes" id="UP001165121">
    <property type="component" value="Unassembled WGS sequence"/>
</dbReference>
<dbReference type="AlphaFoldDB" id="A0A9W6U0L9"/>
<feature type="compositionally biased region" description="Acidic residues" evidence="1">
    <location>
        <begin position="151"/>
        <end position="169"/>
    </location>
</feature>
<accession>A0A9W6U0L9</accession>
<keyword evidence="3" id="KW-1185">Reference proteome</keyword>